<dbReference type="EMBL" id="JYMX02000060">
    <property type="protein sequence ID" value="MCW3717176.1"/>
    <property type="molecule type" value="Genomic_DNA"/>
</dbReference>
<evidence type="ECO:0000256" key="1">
    <source>
        <dbReference type="SAM" id="MobiDB-lite"/>
    </source>
</evidence>
<feature type="region of interest" description="Disordered" evidence="1">
    <location>
        <begin position="397"/>
        <end position="446"/>
    </location>
</feature>
<accession>A0ABD4USN0</accession>
<dbReference type="AlphaFoldDB" id="A0ABD4USN0"/>
<reference evidence="2 3" key="1">
    <citation type="journal article" date="2017" name="Front. Microbiol.">
        <title>Genomics reveals a unique clone of Burkholderia cenocepacia harbouring an actively excising novel genomic island.</title>
        <authorList>
            <person name="Patil P."/>
            <person name="Mali S."/>
            <person name="Midha S."/>
            <person name="Gautam V."/>
            <person name="Dash L."/>
            <person name="Kumar S."/>
            <person name="Shastri J."/>
            <person name="Singhal L."/>
            <person name="Patil P.B."/>
        </authorList>
    </citation>
    <scope>NUCLEOTIDE SEQUENCE [LARGE SCALE GENOMIC DNA]</scope>
    <source>
        <strain evidence="2 3">BC-19</strain>
    </source>
</reference>
<evidence type="ECO:0000313" key="2">
    <source>
        <dbReference type="EMBL" id="MCW3717176.1"/>
    </source>
</evidence>
<dbReference type="RefSeq" id="WP_080324692.1">
    <property type="nucleotide sequence ID" value="NZ_CAJPCV010000015.1"/>
</dbReference>
<dbReference type="Proteomes" id="UP000191686">
    <property type="component" value="Unassembled WGS sequence"/>
</dbReference>
<organism evidence="2 3">
    <name type="scientific">Burkholderia cenocepacia</name>
    <dbReference type="NCBI Taxonomy" id="95486"/>
    <lineage>
        <taxon>Bacteria</taxon>
        <taxon>Pseudomonadati</taxon>
        <taxon>Pseudomonadota</taxon>
        <taxon>Betaproteobacteria</taxon>
        <taxon>Burkholderiales</taxon>
        <taxon>Burkholderiaceae</taxon>
        <taxon>Burkholderia</taxon>
        <taxon>Burkholderia cepacia complex</taxon>
    </lineage>
</organism>
<proteinExistence type="predicted"/>
<protein>
    <submittedName>
        <fullName evidence="2">Inovirus Gp2 family protein</fullName>
    </submittedName>
</protein>
<feature type="compositionally biased region" description="Basic and acidic residues" evidence="1">
    <location>
        <begin position="405"/>
        <end position="414"/>
    </location>
</feature>
<comment type="caution">
    <text evidence="2">The sequence shown here is derived from an EMBL/GenBank/DDBJ whole genome shotgun (WGS) entry which is preliminary data.</text>
</comment>
<name>A0ABD4USN0_9BURK</name>
<evidence type="ECO:0000313" key="3">
    <source>
        <dbReference type="Proteomes" id="UP000191686"/>
    </source>
</evidence>
<reference evidence="2 3" key="2">
    <citation type="journal article" date="2017" name="Front. Microbiol.">
        <title>Genomics Reveals a Unique Clone of Burkholderia cenocepacia Harboring an Actively Excising Novel Genomic Island.</title>
        <authorList>
            <person name="Patil P.P."/>
            <person name="Mali S."/>
            <person name="Midha S."/>
            <person name="Gautam V."/>
            <person name="Dash L."/>
            <person name="Kumar S."/>
            <person name="Shastri J."/>
            <person name="Singhal L."/>
            <person name="Patil P.B."/>
        </authorList>
    </citation>
    <scope>NUCLEOTIDE SEQUENCE [LARGE SCALE GENOMIC DNA]</scope>
    <source>
        <strain evidence="2 3">BC-19</strain>
    </source>
</reference>
<gene>
    <name evidence="2" type="ORF">UE95_038460</name>
</gene>
<sequence>MLTHGCISAWQKEPKTKNDMNASLQETKLNRDQQAKEEWLLDYAINSMKKFDKRTPADGACTRAEDAASITKCIWQIINSDDALFSIVRRQRVAFGAPRQVKLVPSRLGTEFLSCLEIDLEYLSMVDPIDRANPFVALFKRNVARDRDADAAAGLHLDPVRYTLQYWARIRRGLSDEELWAFSYGLNDTIAAIRAAGQTRSSRDQWRCHTRLAAKNYDSLLKMIRELFRRHQRLLVVRVDFGYGKVHQSIPYAEVRRHRVALVRYLKRMTLSKRMVFKAYALKLEHGLQKKWHFHALMFLDGNEVQRGIHHAMVFGEHWKNVITKGKGVYYNCHKNRRKYKNAVGIGKIEAHEVDSRHALETNVAGYIVKPDFYGQLMKGERDRLFFKSEIREAAGYKRGRKRTKPDVSAELARRPLPFKSKRRARTMTNASPSKRSKDESAQWQDPWEMFAQA</sequence>